<dbReference type="Gene3D" id="2.130.10.10">
    <property type="entry name" value="YVTN repeat-like/Quinoprotein amine dehydrogenase"/>
    <property type="match status" value="2"/>
</dbReference>
<accession>A0A2B7YBC6</accession>
<protein>
    <recommendedName>
        <fullName evidence="3">Anaphase-promoting complex subunit 4 WD40 domain-containing protein</fullName>
    </recommendedName>
</protein>
<evidence type="ECO:0000313" key="2">
    <source>
        <dbReference type="Proteomes" id="UP000223968"/>
    </source>
</evidence>
<reference evidence="1 2" key="1">
    <citation type="submission" date="2017-10" db="EMBL/GenBank/DDBJ databases">
        <title>Comparative genomics in systemic dimorphic fungi from Ajellomycetaceae.</title>
        <authorList>
            <person name="Munoz J.F."/>
            <person name="Mcewen J.G."/>
            <person name="Clay O.K."/>
            <person name="Cuomo C.A."/>
        </authorList>
    </citation>
    <scope>NUCLEOTIDE SEQUENCE [LARGE SCALE GENOMIC DNA]</scope>
    <source>
        <strain evidence="1 2">UAMH5409</strain>
    </source>
</reference>
<dbReference type="Proteomes" id="UP000223968">
    <property type="component" value="Unassembled WGS sequence"/>
</dbReference>
<dbReference type="InterPro" id="IPR036322">
    <property type="entry name" value="WD40_repeat_dom_sf"/>
</dbReference>
<dbReference type="EMBL" id="PDNB01000005">
    <property type="protein sequence ID" value="PGH18218.1"/>
    <property type="molecule type" value="Genomic_DNA"/>
</dbReference>
<keyword evidence="2" id="KW-1185">Reference proteome</keyword>
<comment type="caution">
    <text evidence="1">The sequence shown here is derived from an EMBL/GenBank/DDBJ whole genome shotgun (WGS) entry which is preliminary data.</text>
</comment>
<organism evidence="1 2">
    <name type="scientific">Helicocarpus griseus UAMH5409</name>
    <dbReference type="NCBI Taxonomy" id="1447875"/>
    <lineage>
        <taxon>Eukaryota</taxon>
        <taxon>Fungi</taxon>
        <taxon>Dikarya</taxon>
        <taxon>Ascomycota</taxon>
        <taxon>Pezizomycotina</taxon>
        <taxon>Eurotiomycetes</taxon>
        <taxon>Eurotiomycetidae</taxon>
        <taxon>Onygenales</taxon>
        <taxon>Ajellomycetaceae</taxon>
        <taxon>Helicocarpus</taxon>
    </lineage>
</organism>
<evidence type="ECO:0008006" key="3">
    <source>
        <dbReference type="Google" id="ProtNLM"/>
    </source>
</evidence>
<dbReference type="SUPFAM" id="SSF50978">
    <property type="entry name" value="WD40 repeat-like"/>
    <property type="match status" value="1"/>
</dbReference>
<dbReference type="STRING" id="1447875.A0A2B7YBC6"/>
<sequence>MRHHWHRDINHIGNQISFRAPSTVTISTDHDLMAIVYRGTLLCLWDLEGHRHVGFCTKILDDGSSIANHIVSVCFNPVRDLNMLVVSYMDGYVAVFDTVSLAIKWLAKIDTQIIAVSPDGRTLAGGDSVGNLKIFDFERLQLLYRVTLSSDGISALGFTGNSFRPVDIRSAVVNVWEPSVLVRKSNDADEDGTEISSDVATLFDSGPADMIPHYYNQDIVRIKAAFGESMAICGRLNGAVDMYDPHSGKLGFQTLYEHTGSTPVLLLDWTEKHRIVVSVDSSSRIKAMRLFLSPKNIIYAVEELLDSELPSRHVANQILISPDGTKLLASSTATDFLWSFESKSLIASRHIESLANWAWVTHPLLCSQLIYFEVGKLQFHSWDASGFSQVGEAQVDTTYVMNLGVENVELGTTDTAILIKIISQGPRNTSSSTPARNLKETSLYSLEISTSPNVQSKILQPVPFFHSEDHKMIPTPRAILGNILGASDQTALVFLSTTGWICSVPLDNRAPHTLFQRHFFVPSAWLSTSSPIMSLRKRMFCLFGATKWQLLGMA</sequence>
<gene>
    <name evidence="1" type="ORF">AJ79_00556</name>
</gene>
<dbReference type="OrthoDB" id="4132932at2759"/>
<dbReference type="InterPro" id="IPR015943">
    <property type="entry name" value="WD40/YVTN_repeat-like_dom_sf"/>
</dbReference>
<dbReference type="AlphaFoldDB" id="A0A2B7YBC6"/>
<evidence type="ECO:0000313" key="1">
    <source>
        <dbReference type="EMBL" id="PGH18218.1"/>
    </source>
</evidence>
<proteinExistence type="predicted"/>
<name>A0A2B7YBC6_9EURO</name>